<evidence type="ECO:0000313" key="2">
    <source>
        <dbReference type="EMBL" id="CAF4044324.1"/>
    </source>
</evidence>
<gene>
    <name evidence="1" type="ORF">OVA965_LOCUS25629</name>
    <name evidence="2" type="ORF">TMI583_LOCUS26358</name>
</gene>
<dbReference type="Proteomes" id="UP000677228">
    <property type="component" value="Unassembled WGS sequence"/>
</dbReference>
<dbReference type="AlphaFoldDB" id="A0A8S2EP76"/>
<sequence>MSTSSSTTSSTINKGSHTTLCNQPIIHQLPTSTRSSSISTVRFQLDKTVNQHHRQELQIPNFPFDQMCPSSSSLQNKKDRARFSSVSASYSQFLKSRDIDKVKKILSQEDQRLLLSSEFFEDAKDSDPYVSVIARLGEAIQDSETLTEFVQ</sequence>
<comment type="caution">
    <text evidence="1">The sequence shown here is derived from an EMBL/GenBank/DDBJ whole genome shotgun (WGS) entry which is preliminary data.</text>
</comment>
<name>A0A8S2EP76_9BILA</name>
<dbReference type="EMBL" id="CAJNOK010016008">
    <property type="protein sequence ID" value="CAF1236751.1"/>
    <property type="molecule type" value="Genomic_DNA"/>
</dbReference>
<organism evidence="1 3">
    <name type="scientific">Didymodactylos carnosus</name>
    <dbReference type="NCBI Taxonomy" id="1234261"/>
    <lineage>
        <taxon>Eukaryota</taxon>
        <taxon>Metazoa</taxon>
        <taxon>Spiralia</taxon>
        <taxon>Gnathifera</taxon>
        <taxon>Rotifera</taxon>
        <taxon>Eurotatoria</taxon>
        <taxon>Bdelloidea</taxon>
        <taxon>Philodinida</taxon>
        <taxon>Philodinidae</taxon>
        <taxon>Didymodactylos</taxon>
    </lineage>
</organism>
<protein>
    <submittedName>
        <fullName evidence="1">Uncharacterized protein</fullName>
    </submittedName>
</protein>
<reference evidence="1" key="1">
    <citation type="submission" date="2021-02" db="EMBL/GenBank/DDBJ databases">
        <authorList>
            <person name="Nowell W R."/>
        </authorList>
    </citation>
    <scope>NUCLEOTIDE SEQUENCE</scope>
</reference>
<evidence type="ECO:0000313" key="1">
    <source>
        <dbReference type="EMBL" id="CAF1236751.1"/>
    </source>
</evidence>
<accession>A0A8S2EP76</accession>
<proteinExistence type="predicted"/>
<dbReference type="EMBL" id="CAJOBA010037553">
    <property type="protein sequence ID" value="CAF4044324.1"/>
    <property type="molecule type" value="Genomic_DNA"/>
</dbReference>
<evidence type="ECO:0000313" key="3">
    <source>
        <dbReference type="Proteomes" id="UP000677228"/>
    </source>
</evidence>
<dbReference type="Proteomes" id="UP000682733">
    <property type="component" value="Unassembled WGS sequence"/>
</dbReference>